<dbReference type="KEGG" id="micc:AUP74_01563"/>
<dbReference type="SUPFAM" id="SSF54427">
    <property type="entry name" value="NTF2-like"/>
    <property type="match status" value="1"/>
</dbReference>
<gene>
    <name evidence="2" type="ORF">AUP74_01563</name>
</gene>
<proteinExistence type="predicted"/>
<name>A0A1C9W7A2_9GAMM</name>
<dbReference type="Proteomes" id="UP000095672">
    <property type="component" value="Chromosome"/>
</dbReference>
<dbReference type="EMBL" id="CP014143">
    <property type="protein sequence ID" value="AOS96998.1"/>
    <property type="molecule type" value="Genomic_DNA"/>
</dbReference>
<dbReference type="Gene3D" id="3.10.450.50">
    <property type="match status" value="1"/>
</dbReference>
<dbReference type="STRING" id="1769779.AUP74_01563"/>
<keyword evidence="3" id="KW-1185">Reference proteome</keyword>
<dbReference type="AlphaFoldDB" id="A0A1C9W7A2"/>
<dbReference type="InterPro" id="IPR032710">
    <property type="entry name" value="NTF2-like_dom_sf"/>
</dbReference>
<dbReference type="PROSITE" id="PS51257">
    <property type="entry name" value="PROKAR_LIPOPROTEIN"/>
    <property type="match status" value="1"/>
</dbReference>
<protein>
    <submittedName>
        <fullName evidence="2">SnoaL-like domain protein</fullName>
    </submittedName>
</protein>
<accession>A0A1C9W7A2</accession>
<reference evidence="3" key="1">
    <citation type="submission" date="2016-01" db="EMBL/GenBank/DDBJ databases">
        <title>Complete genome sequence of Microbulbifer sp. CCB-MM1, a halophile isolated from Matang Mangrove Forest, Perak.</title>
        <authorList>
            <person name="Moh T.H."/>
            <person name="Dinesh B."/>
            <person name="Lau N.-S."/>
            <person name="Go F."/>
            <person name="Alexander Chong S.-C."/>
        </authorList>
    </citation>
    <scope>NUCLEOTIDE SEQUENCE [LARGE SCALE GENOMIC DNA]</scope>
    <source>
        <strain evidence="3">CCB-MM1</strain>
    </source>
</reference>
<evidence type="ECO:0000259" key="1">
    <source>
        <dbReference type="Pfam" id="PF14534"/>
    </source>
</evidence>
<dbReference type="OrthoDB" id="9814425at2"/>
<evidence type="ECO:0000313" key="2">
    <source>
        <dbReference type="EMBL" id="AOS96998.1"/>
    </source>
</evidence>
<evidence type="ECO:0000313" key="3">
    <source>
        <dbReference type="Proteomes" id="UP000095672"/>
    </source>
</evidence>
<dbReference type="InterPro" id="IPR027843">
    <property type="entry name" value="DUF4440"/>
</dbReference>
<feature type="domain" description="DUF4440" evidence="1">
    <location>
        <begin position="31"/>
        <end position="136"/>
    </location>
</feature>
<dbReference type="RefSeq" id="WP_158514548.1">
    <property type="nucleotide sequence ID" value="NZ_CP014143.1"/>
</dbReference>
<dbReference type="Pfam" id="PF14534">
    <property type="entry name" value="DUF4440"/>
    <property type="match status" value="1"/>
</dbReference>
<dbReference type="InterPro" id="IPR011944">
    <property type="entry name" value="Steroid_delta5-4_isomerase"/>
</dbReference>
<sequence>MKMVVMVLLTMMVIGCSGPKKDSVTDVRAEIERANAQWMSALKEADLEKFAVMYTEDTKLLPPNTEILEGREAVRKVFGGMMDAGIHVQLHTEDVQAVGDVAVEVGRAKVIGPDDNVLDSGKYLVTWRKTATGWKMQRDIWNSSLPVTTPAES</sequence>
<organism evidence="2 3">
    <name type="scientific">Microbulbifer aggregans</name>
    <dbReference type="NCBI Taxonomy" id="1769779"/>
    <lineage>
        <taxon>Bacteria</taxon>
        <taxon>Pseudomonadati</taxon>
        <taxon>Pseudomonadota</taxon>
        <taxon>Gammaproteobacteria</taxon>
        <taxon>Cellvibrionales</taxon>
        <taxon>Microbulbiferaceae</taxon>
        <taxon>Microbulbifer</taxon>
    </lineage>
</organism>
<dbReference type="NCBIfam" id="TIGR02246">
    <property type="entry name" value="SgcJ/EcaC family oxidoreductase"/>
    <property type="match status" value="1"/>
</dbReference>